<dbReference type="KEGG" id="paur:FGL86_04635"/>
<dbReference type="Gene3D" id="3.30.950.30">
    <property type="entry name" value="Schlafen, AAA domain"/>
    <property type="match status" value="1"/>
</dbReference>
<sequence length="665" mass="75358">MMTAAELLERLRLLDESERIEAKRGREVGKSMLETLCAFANEPGLDGGYLLLGVGSGMPGEYRVEGIDDPDRLLNDLHSACATTFNVPLRFQAATEMLEGRRVIAIYMPEARATDKPIYFQKSSLPRAAWRRGPNGDYRCNEHDLEALYQQRSQLEFDRSVPPGVTIDDIDPDAIDDYRRDRKAMNAQAEELGYDDNELLEALGAAVWQQGELKPTLSGILLFGRRMAIRRLVPAQRVDYIRVTGKEWIEDPDERFTTIDMRDTLPRLINRATAAVMDDLPTAFHLPNGSQRREDRPLIPAKVVREAIVNALMHRNYRAHQPIQIIRFSNRIEVRNPGYSLKPKEELGQPGSAWRNPTLATVLHEIGYAETKGSGIRVMRRQMEQAGLTPPVFESVRHEDRFMATLLFVHFLDEEAVEWLKHFRHWQLSEEECRALLFVRETGRITNADYRDQNRVDTLTASQQLTRLRDLGLLRQVPKGAATYYLPGENFPSGTTVSGDMVTSSTEQASLLLGSDGLSDNLGSLSPHLKGLPPESGGLPPESGSLSRESDGLSPEPDGLPQELRSLSRESLMAELPDWLALRLDAIGQRSRNKQRVRELLQVLCAERPYRAAELSLLLKRNQEYLLKEYLTPMRQENALAYQYQDDPNRPDQAYVSTKANRETE</sequence>
<dbReference type="PANTHER" id="PTHR30595:SF6">
    <property type="entry name" value="SCHLAFEN ALBA-2 DOMAIN-CONTAINING PROTEIN"/>
    <property type="match status" value="1"/>
</dbReference>
<dbReference type="InterPro" id="IPR007421">
    <property type="entry name" value="Schlafen_AlbA_2_dom"/>
</dbReference>
<keyword evidence="4" id="KW-1185">Reference proteome</keyword>
<feature type="compositionally biased region" description="Low complexity" evidence="1">
    <location>
        <begin position="524"/>
        <end position="547"/>
    </location>
</feature>
<organism evidence="3 4">
    <name type="scientific">Pistricoccus aurantiacus</name>
    <dbReference type="NCBI Taxonomy" id="1883414"/>
    <lineage>
        <taxon>Bacteria</taxon>
        <taxon>Pseudomonadati</taxon>
        <taxon>Pseudomonadota</taxon>
        <taxon>Gammaproteobacteria</taxon>
        <taxon>Oceanospirillales</taxon>
        <taxon>Halomonadaceae</taxon>
        <taxon>Pistricoccus</taxon>
    </lineage>
</organism>
<dbReference type="Proteomes" id="UP000321272">
    <property type="component" value="Chromosome"/>
</dbReference>
<dbReference type="Pfam" id="PF04326">
    <property type="entry name" value="SLFN_AlbA_2"/>
    <property type="match status" value="1"/>
</dbReference>
<accession>A0A5B8STT5</accession>
<dbReference type="Pfam" id="PF13749">
    <property type="entry name" value="HATPase_c_4"/>
    <property type="match status" value="1"/>
</dbReference>
<feature type="region of interest" description="Disordered" evidence="1">
    <location>
        <begin position="524"/>
        <end position="562"/>
    </location>
</feature>
<dbReference type="InterPro" id="IPR038475">
    <property type="entry name" value="RecG_C_sf"/>
</dbReference>
<evidence type="ECO:0000256" key="1">
    <source>
        <dbReference type="SAM" id="MobiDB-lite"/>
    </source>
</evidence>
<dbReference type="OrthoDB" id="9807853at2"/>
<name>A0A5B8STT5_9GAMM</name>
<dbReference type="EMBL" id="CP042382">
    <property type="protein sequence ID" value="QEA38433.1"/>
    <property type="molecule type" value="Genomic_DNA"/>
</dbReference>
<proteinExistence type="predicted"/>
<feature type="domain" description="Schlafen AlbA-2" evidence="2">
    <location>
        <begin position="16"/>
        <end position="132"/>
    </location>
</feature>
<reference evidence="3 4" key="1">
    <citation type="submission" date="2019-06" db="EMBL/GenBank/DDBJ databases">
        <title>Genome analyses of bacteria isolated from kimchi.</title>
        <authorList>
            <person name="Lee S."/>
            <person name="Ahn S."/>
            <person name="Roh S."/>
        </authorList>
    </citation>
    <scope>NUCLEOTIDE SEQUENCE [LARGE SCALE GENOMIC DNA]</scope>
    <source>
        <strain evidence="3 4">CBA4606</strain>
    </source>
</reference>
<protein>
    <submittedName>
        <fullName evidence="3">Transcriptional regulator</fullName>
    </submittedName>
</protein>
<feature type="region of interest" description="Disordered" evidence="1">
    <location>
        <begin position="643"/>
        <end position="665"/>
    </location>
</feature>
<evidence type="ECO:0000259" key="2">
    <source>
        <dbReference type="Pfam" id="PF04326"/>
    </source>
</evidence>
<evidence type="ECO:0000313" key="3">
    <source>
        <dbReference type="EMBL" id="QEA38433.1"/>
    </source>
</evidence>
<dbReference type="Gene3D" id="3.30.565.60">
    <property type="match status" value="1"/>
</dbReference>
<evidence type="ECO:0000313" key="4">
    <source>
        <dbReference type="Proteomes" id="UP000321272"/>
    </source>
</evidence>
<dbReference type="RefSeq" id="WP_147183499.1">
    <property type="nucleotide sequence ID" value="NZ_CP042382.1"/>
</dbReference>
<dbReference type="InterPro" id="IPR036388">
    <property type="entry name" value="WH-like_DNA-bd_sf"/>
</dbReference>
<dbReference type="PANTHER" id="PTHR30595">
    <property type="entry name" value="GLPR-RELATED TRANSCRIPTIONAL REPRESSOR"/>
    <property type="match status" value="1"/>
</dbReference>
<dbReference type="InterPro" id="IPR038461">
    <property type="entry name" value="Schlafen_AlbA_2_dom_sf"/>
</dbReference>
<dbReference type="Gene3D" id="1.10.10.10">
    <property type="entry name" value="Winged helix-like DNA-binding domain superfamily/Winged helix DNA-binding domain"/>
    <property type="match status" value="1"/>
</dbReference>
<dbReference type="AlphaFoldDB" id="A0A5B8STT5"/>
<gene>
    <name evidence="3" type="ORF">FGL86_04635</name>
</gene>